<evidence type="ECO:0000256" key="2">
    <source>
        <dbReference type="SAM" id="MobiDB-lite"/>
    </source>
</evidence>
<accession>A0A5P2DCQ6</accession>
<sequence length="215" mass="23677">MARPAGLVFPRPSGTRGHASEIRSQLAEASHEPEHHSHIPRPPPGPHRVRPHQPAPHPRGTRHTAHPRRQDRPVTGALEDDVKAAPTGPQRYSDGYLPRDTAPSRARRDVTLCLGTWGLDALVDDAQLVVSELVTNAIRHTHTRRIGLSVTRHPDHVRIVVTDTSRTLPAPTALASDTEVGRGLQLVDQLTTRWGSKRLRTGKQIWAELTTKATS</sequence>
<feature type="domain" description="Histidine kinase/HSP90-like ATPase" evidence="3">
    <location>
        <begin position="105"/>
        <end position="206"/>
    </location>
</feature>
<dbReference type="EMBL" id="CP029190">
    <property type="protein sequence ID" value="QES51987.1"/>
    <property type="molecule type" value="Genomic_DNA"/>
</dbReference>
<dbReference type="InterPro" id="IPR003594">
    <property type="entry name" value="HATPase_dom"/>
</dbReference>
<organism evidence="4 5">
    <name type="scientific">Streptomyces venezuelae</name>
    <dbReference type="NCBI Taxonomy" id="54571"/>
    <lineage>
        <taxon>Bacteria</taxon>
        <taxon>Bacillati</taxon>
        <taxon>Actinomycetota</taxon>
        <taxon>Actinomycetes</taxon>
        <taxon>Kitasatosporales</taxon>
        <taxon>Streptomycetaceae</taxon>
        <taxon>Streptomyces</taxon>
    </lineage>
</organism>
<keyword evidence="1" id="KW-0418">Kinase</keyword>
<keyword evidence="1" id="KW-0723">Serine/threonine-protein kinase</keyword>
<dbReference type="InterPro" id="IPR050267">
    <property type="entry name" value="Anti-sigma-factor_SerPK"/>
</dbReference>
<evidence type="ECO:0000259" key="3">
    <source>
        <dbReference type="Pfam" id="PF13581"/>
    </source>
</evidence>
<dbReference type="AlphaFoldDB" id="A0A5P2DCQ6"/>
<dbReference type="SUPFAM" id="SSF55874">
    <property type="entry name" value="ATPase domain of HSP90 chaperone/DNA topoisomerase II/histidine kinase"/>
    <property type="match status" value="1"/>
</dbReference>
<dbReference type="Proteomes" id="UP000325211">
    <property type="component" value="Chromosome"/>
</dbReference>
<dbReference type="PANTHER" id="PTHR35526:SF3">
    <property type="entry name" value="ANTI-SIGMA-F FACTOR RSBW"/>
    <property type="match status" value="1"/>
</dbReference>
<dbReference type="Pfam" id="PF13581">
    <property type="entry name" value="HATPase_c_2"/>
    <property type="match status" value="1"/>
</dbReference>
<keyword evidence="1" id="KW-0808">Transferase</keyword>
<evidence type="ECO:0000313" key="4">
    <source>
        <dbReference type="EMBL" id="QES51987.1"/>
    </source>
</evidence>
<dbReference type="CDD" id="cd16936">
    <property type="entry name" value="HATPase_RsbW-like"/>
    <property type="match status" value="1"/>
</dbReference>
<dbReference type="OrthoDB" id="3476350at2"/>
<feature type="region of interest" description="Disordered" evidence="2">
    <location>
        <begin position="1"/>
        <end position="102"/>
    </location>
</feature>
<proteinExistence type="predicted"/>
<gene>
    <name evidence="4" type="ORF">DEJ50_33340</name>
</gene>
<dbReference type="Gene3D" id="3.30.565.10">
    <property type="entry name" value="Histidine kinase-like ATPase, C-terminal domain"/>
    <property type="match status" value="1"/>
</dbReference>
<protein>
    <recommendedName>
        <fullName evidence="3">Histidine kinase/HSP90-like ATPase domain-containing protein</fullName>
    </recommendedName>
</protein>
<dbReference type="InterPro" id="IPR036890">
    <property type="entry name" value="HATPase_C_sf"/>
</dbReference>
<evidence type="ECO:0000313" key="5">
    <source>
        <dbReference type="Proteomes" id="UP000325211"/>
    </source>
</evidence>
<evidence type="ECO:0000256" key="1">
    <source>
        <dbReference type="ARBA" id="ARBA00022527"/>
    </source>
</evidence>
<dbReference type="PANTHER" id="PTHR35526">
    <property type="entry name" value="ANTI-SIGMA-F FACTOR RSBW-RELATED"/>
    <property type="match status" value="1"/>
</dbReference>
<name>A0A5P2DCQ6_STRVZ</name>
<feature type="compositionally biased region" description="Basic residues" evidence="2">
    <location>
        <begin position="59"/>
        <end position="69"/>
    </location>
</feature>
<reference evidence="4 5" key="1">
    <citation type="submission" date="2018-05" db="EMBL/GenBank/DDBJ databases">
        <title>Streptomyces venezuelae.</title>
        <authorList>
            <person name="Kim W."/>
            <person name="Lee N."/>
            <person name="Cho B.-K."/>
        </authorList>
    </citation>
    <scope>NUCLEOTIDE SEQUENCE [LARGE SCALE GENOMIC DNA]</scope>
    <source>
        <strain evidence="4 5">ATCC 21782</strain>
    </source>
</reference>
<dbReference type="GO" id="GO:0004674">
    <property type="term" value="F:protein serine/threonine kinase activity"/>
    <property type="evidence" value="ECO:0007669"/>
    <property type="project" value="UniProtKB-KW"/>
</dbReference>